<reference evidence="3" key="1">
    <citation type="submission" date="2008-03" db="EMBL/GenBank/DDBJ databases">
        <title>Complete sequence of chromosome of Beijerinckia indica subsp. indica ATCC 9039.</title>
        <authorList>
            <consortium name="US DOE Joint Genome Institute"/>
            <person name="Copeland A."/>
            <person name="Lucas S."/>
            <person name="Lapidus A."/>
            <person name="Glavina del Rio T."/>
            <person name="Dalin E."/>
            <person name="Tice H."/>
            <person name="Bruce D."/>
            <person name="Goodwin L."/>
            <person name="Pitluck S."/>
            <person name="LaButti K."/>
            <person name="Schmutz J."/>
            <person name="Larimer F."/>
            <person name="Land M."/>
            <person name="Hauser L."/>
            <person name="Kyrpides N."/>
            <person name="Mikhailova N."/>
            <person name="Dunfield P.F."/>
            <person name="Dedysh S.N."/>
            <person name="Liesack W."/>
            <person name="Saw J.H."/>
            <person name="Alam M."/>
            <person name="Chen Y."/>
            <person name="Murrell J.C."/>
            <person name="Richardson P."/>
        </authorList>
    </citation>
    <scope>NUCLEOTIDE SEQUENCE [LARGE SCALE GENOMIC DNA]</scope>
    <source>
        <strain evidence="3">ATCC 9039 / DSM 1715 / NCIMB 8712</strain>
    </source>
</reference>
<dbReference type="HOGENOM" id="CLU_035692_0_0_5"/>
<sequence length="505" mass="56304">MRRLNIYLISYSVIASIILLMLLSIYYFNKNMSVIFSLDDPYIHLALADHIKSLHYGVNSNEFASPSSSILWPFLLVPFVALDMGSFGALFWNILGIIAIFYFWNRLFERLHFSPGVSASLALAMTVLLNSFGLVFTGMEHTLHVAATLAVIVGLIETVEDDHLSPWLVPAVILGVLLRFEGAGVAAATACALFMTGHKRPALIIVALTALCLAAFSLGLMLLGLPPLPSSVLVKLQEETLLRKLLYPTLNVPFLVMIIIFFTQKNPLADRKRLALFTFAFIVGLGHIILGRTGWMRRYEIYAVTVVVAMTLYFLFSQPEQRKLDKRAIIAGSVLFVVFSAICFVRYTLLTPAATASVYNQQYQMGRFAKDYWKAPIAVNDLGWVAYGNPNYVLDLWGLSSESARKARLSAEPGWMGQLVTAKKVGLALIYAAWFKDDIPPHWTHIGHLHFNGQSVSIAFPDVDFYLTDANEAQRAYQALTEFKKTLPPINTLDIFPLDAPQPKT</sequence>
<feature type="transmembrane region" description="Helical" evidence="1">
    <location>
        <begin position="274"/>
        <end position="293"/>
    </location>
</feature>
<keyword evidence="3" id="KW-1185">Reference proteome</keyword>
<feature type="transmembrane region" description="Helical" evidence="1">
    <location>
        <begin position="328"/>
        <end position="349"/>
    </location>
</feature>
<dbReference type="KEGG" id="bid:Bind_1403"/>
<feature type="transmembrane region" description="Helical" evidence="1">
    <location>
        <begin position="71"/>
        <end position="104"/>
    </location>
</feature>
<keyword evidence="1" id="KW-0812">Transmembrane</keyword>
<dbReference type="Proteomes" id="UP000001695">
    <property type="component" value="Chromosome"/>
</dbReference>
<dbReference type="EMBL" id="CP001016">
    <property type="protein sequence ID" value="ACB95043.1"/>
    <property type="molecule type" value="Genomic_DNA"/>
</dbReference>
<proteinExistence type="predicted"/>
<gene>
    <name evidence="2" type="ordered locus">Bind_1403</name>
</gene>
<feature type="transmembrane region" description="Helical" evidence="1">
    <location>
        <begin position="299"/>
        <end position="316"/>
    </location>
</feature>
<dbReference type="OrthoDB" id="104925at2"/>
<protein>
    <recommendedName>
        <fullName evidence="4">Glycosyltransferase RgtA/B/C/D-like domain-containing protein</fullName>
    </recommendedName>
</protein>
<dbReference type="eggNOG" id="ENOG502Z8FH">
    <property type="taxonomic scope" value="Bacteria"/>
</dbReference>
<feature type="transmembrane region" description="Helical" evidence="1">
    <location>
        <begin position="245"/>
        <end position="262"/>
    </location>
</feature>
<keyword evidence="1" id="KW-0472">Membrane</keyword>
<dbReference type="STRING" id="395963.Bind_1403"/>
<reference evidence="2 3" key="2">
    <citation type="journal article" date="2010" name="J. Bacteriol.">
        <title>Complete genome sequence of Beijerinckia indica subsp. indica.</title>
        <authorList>
            <person name="Tamas I."/>
            <person name="Dedysh S.N."/>
            <person name="Liesack W."/>
            <person name="Stott M.B."/>
            <person name="Alam M."/>
            <person name="Murrell J.C."/>
            <person name="Dunfield P.F."/>
        </authorList>
    </citation>
    <scope>NUCLEOTIDE SEQUENCE [LARGE SCALE GENOMIC DNA]</scope>
    <source>
        <strain evidence="3">ATCC 9039 / DSM 1715 / NCIMB 8712</strain>
    </source>
</reference>
<keyword evidence="1" id="KW-1133">Transmembrane helix</keyword>
<feature type="transmembrane region" description="Helical" evidence="1">
    <location>
        <begin position="202"/>
        <end position="225"/>
    </location>
</feature>
<feature type="transmembrane region" description="Helical" evidence="1">
    <location>
        <begin position="116"/>
        <end position="136"/>
    </location>
</feature>
<name>B2IKA8_BEII9</name>
<organism evidence="2 3">
    <name type="scientific">Beijerinckia indica subsp. indica (strain ATCC 9039 / DSM 1715 / NCIMB 8712)</name>
    <dbReference type="NCBI Taxonomy" id="395963"/>
    <lineage>
        <taxon>Bacteria</taxon>
        <taxon>Pseudomonadati</taxon>
        <taxon>Pseudomonadota</taxon>
        <taxon>Alphaproteobacteria</taxon>
        <taxon>Hyphomicrobiales</taxon>
        <taxon>Beijerinckiaceae</taxon>
        <taxon>Beijerinckia</taxon>
    </lineage>
</organism>
<feature type="transmembrane region" description="Helical" evidence="1">
    <location>
        <begin position="6"/>
        <end position="28"/>
    </location>
</feature>
<evidence type="ECO:0000256" key="1">
    <source>
        <dbReference type="SAM" id="Phobius"/>
    </source>
</evidence>
<evidence type="ECO:0008006" key="4">
    <source>
        <dbReference type="Google" id="ProtNLM"/>
    </source>
</evidence>
<accession>B2IKA8</accession>
<feature type="transmembrane region" description="Helical" evidence="1">
    <location>
        <begin position="171"/>
        <end position="195"/>
    </location>
</feature>
<evidence type="ECO:0000313" key="3">
    <source>
        <dbReference type="Proteomes" id="UP000001695"/>
    </source>
</evidence>
<evidence type="ECO:0000313" key="2">
    <source>
        <dbReference type="EMBL" id="ACB95043.1"/>
    </source>
</evidence>
<dbReference type="AlphaFoldDB" id="B2IKA8"/>